<dbReference type="GO" id="GO:0005524">
    <property type="term" value="F:ATP binding"/>
    <property type="evidence" value="ECO:0007669"/>
    <property type="project" value="UniProtKB-KW"/>
</dbReference>
<comment type="catalytic activity">
    <reaction evidence="1">
        <text>ATP + protein L-histidine = ADP + protein N-phospho-L-histidine.</text>
        <dbReference type="EC" id="2.7.13.3"/>
    </reaction>
</comment>
<dbReference type="PRINTS" id="PR00344">
    <property type="entry name" value="BCTRLSENSOR"/>
</dbReference>
<dbReference type="CDD" id="cd16922">
    <property type="entry name" value="HATPase_EvgS-ArcB-TorS-like"/>
    <property type="match status" value="1"/>
</dbReference>
<dbReference type="Gene3D" id="1.10.287.130">
    <property type="match status" value="1"/>
</dbReference>
<dbReference type="SUPFAM" id="SSF47384">
    <property type="entry name" value="Homodimeric domain of signal transducing histidine kinase"/>
    <property type="match status" value="1"/>
</dbReference>
<evidence type="ECO:0000313" key="17">
    <source>
        <dbReference type="EMBL" id="RKD89957.1"/>
    </source>
</evidence>
<dbReference type="SMART" id="SM00388">
    <property type="entry name" value="HisKA"/>
    <property type="match status" value="1"/>
</dbReference>
<dbReference type="SUPFAM" id="SSF55874">
    <property type="entry name" value="ATPase domain of HSP90 chaperone/DNA topoisomerase II/histidine kinase"/>
    <property type="match status" value="1"/>
</dbReference>
<keyword evidence="6" id="KW-0808">Transferase</keyword>
<comment type="caution">
    <text evidence="17">The sequence shown here is derived from an EMBL/GenBank/DDBJ whole genome shotgun (WGS) entry which is preliminary data.</text>
</comment>
<dbReference type="InterPro" id="IPR036097">
    <property type="entry name" value="HisK_dim/P_sf"/>
</dbReference>
<dbReference type="InterPro" id="IPR011006">
    <property type="entry name" value="CheY-like_superfamily"/>
</dbReference>
<dbReference type="GO" id="GO:0000155">
    <property type="term" value="F:phosphorelay sensor kinase activity"/>
    <property type="evidence" value="ECO:0007669"/>
    <property type="project" value="InterPro"/>
</dbReference>
<dbReference type="SMART" id="SM00448">
    <property type="entry name" value="REC"/>
    <property type="match status" value="2"/>
</dbReference>
<name>A0A419W3A7_9BACT</name>
<evidence type="ECO:0000256" key="9">
    <source>
        <dbReference type="ARBA" id="ARBA00022777"/>
    </source>
</evidence>
<dbReference type="EMBL" id="RAPN01000001">
    <property type="protein sequence ID" value="RKD89957.1"/>
    <property type="molecule type" value="Genomic_DNA"/>
</dbReference>
<keyword evidence="8" id="KW-0547">Nucleotide-binding</keyword>
<keyword evidence="18" id="KW-1185">Reference proteome</keyword>
<dbReference type="CDD" id="cd17546">
    <property type="entry name" value="REC_hyHK_CKI1_RcsC-like"/>
    <property type="match status" value="1"/>
</dbReference>
<dbReference type="PROSITE" id="PS50109">
    <property type="entry name" value="HIS_KIN"/>
    <property type="match status" value="1"/>
</dbReference>
<keyword evidence="11" id="KW-1133">Transmembrane helix</keyword>
<evidence type="ECO:0000256" key="2">
    <source>
        <dbReference type="ARBA" id="ARBA00004651"/>
    </source>
</evidence>
<evidence type="ECO:0000256" key="14">
    <source>
        <dbReference type="PROSITE-ProRule" id="PRU00169"/>
    </source>
</evidence>
<keyword evidence="4" id="KW-1003">Cell membrane</keyword>
<evidence type="ECO:0000256" key="7">
    <source>
        <dbReference type="ARBA" id="ARBA00022692"/>
    </source>
</evidence>
<keyword evidence="10" id="KW-0067">ATP-binding</keyword>
<dbReference type="CDD" id="cd00082">
    <property type="entry name" value="HisKA"/>
    <property type="match status" value="1"/>
</dbReference>
<proteinExistence type="predicted"/>
<dbReference type="Pfam" id="PF02518">
    <property type="entry name" value="HATPase_c"/>
    <property type="match status" value="1"/>
</dbReference>
<sequence>MADQKHSPTILIVSDTMENTDQLRSVLIGRGYLPVWMNSGQAAVLKATREKFDLIILDVEISDKNGIEISRKIQKEVQTPGVPLIFITPVEEEDRLLKMFKPGEFDYVQKPFKYEELIIRIELHMTLRKVQEELKKSRDVAEKAANAKSLFLANMSHEIRTPLNGIVGMVDIMRQTNLDKEQREYLDIIEISGETLLMIINDILDFSKIEAGQISFEKIAFNIRNEIENVRKLLAYKIQQSKLDFSITVSDSVPVLITGDPLRLKQILINLLNNAFKFTEKGFVKLNVSLEGITNNNYKLRFEIEDSGIGISNENQSKLFKSFTQADTSTTRRFGGTGLGLAICKRLTHMMKGEIGVESELGKGSLFWFTSVFEPVVSGKRPENPNAFVISGDGPLRILLAEDNEINAKVSMLCIRKLGHKVMLARNGIEALELFHDNEFDIVLMDVQMPGMDGVEATQEIRRIEKTSGVEKGIPIIAMTANKYSDDIRLFLKSGMNDHLGKPFKPTELDVVIKRNLNVREV</sequence>
<dbReference type="FunFam" id="1.10.287.130:FF:000003">
    <property type="entry name" value="Histidine kinase"/>
    <property type="match status" value="1"/>
</dbReference>
<dbReference type="SMART" id="SM00387">
    <property type="entry name" value="HATPase_c"/>
    <property type="match status" value="1"/>
</dbReference>
<dbReference type="PANTHER" id="PTHR45339">
    <property type="entry name" value="HYBRID SIGNAL TRANSDUCTION HISTIDINE KINASE J"/>
    <property type="match status" value="1"/>
</dbReference>
<evidence type="ECO:0000256" key="13">
    <source>
        <dbReference type="ARBA" id="ARBA00023136"/>
    </source>
</evidence>
<dbReference type="GO" id="GO:0005886">
    <property type="term" value="C:plasma membrane"/>
    <property type="evidence" value="ECO:0007669"/>
    <property type="project" value="UniProtKB-SubCell"/>
</dbReference>
<gene>
    <name evidence="17" type="ORF">BC643_0291</name>
</gene>
<evidence type="ECO:0000256" key="5">
    <source>
        <dbReference type="ARBA" id="ARBA00022553"/>
    </source>
</evidence>
<evidence type="ECO:0000256" key="6">
    <source>
        <dbReference type="ARBA" id="ARBA00022679"/>
    </source>
</evidence>
<reference evidence="17 18" key="1">
    <citation type="submission" date="2018-09" db="EMBL/GenBank/DDBJ databases">
        <title>Genomic Encyclopedia of Archaeal and Bacterial Type Strains, Phase II (KMG-II): from individual species to whole genera.</title>
        <authorList>
            <person name="Goeker M."/>
        </authorList>
    </citation>
    <scope>NUCLEOTIDE SEQUENCE [LARGE SCALE GENOMIC DNA]</scope>
    <source>
        <strain evidence="17 18">DSM 27148</strain>
    </source>
</reference>
<protein>
    <recommendedName>
        <fullName evidence="3">histidine kinase</fullName>
        <ecNumber evidence="3">2.7.13.3</ecNumber>
    </recommendedName>
</protein>
<keyword evidence="7" id="KW-0812">Transmembrane</keyword>
<comment type="subcellular location">
    <subcellularLocation>
        <location evidence="2">Cell membrane</location>
        <topology evidence="2">Multi-pass membrane protein</topology>
    </subcellularLocation>
</comment>
<dbReference type="InterPro" id="IPR005467">
    <property type="entry name" value="His_kinase_dom"/>
</dbReference>
<keyword evidence="13" id="KW-0472">Membrane</keyword>
<keyword evidence="9 17" id="KW-0418">Kinase</keyword>
<feature type="modified residue" description="4-aspartylphosphate" evidence="14">
    <location>
        <position position="58"/>
    </location>
</feature>
<feature type="domain" description="Response regulatory" evidence="16">
    <location>
        <begin position="397"/>
        <end position="517"/>
    </location>
</feature>
<dbReference type="Pfam" id="PF00512">
    <property type="entry name" value="HisKA"/>
    <property type="match status" value="1"/>
</dbReference>
<evidence type="ECO:0000313" key="18">
    <source>
        <dbReference type="Proteomes" id="UP000283387"/>
    </source>
</evidence>
<dbReference type="EC" id="2.7.13.3" evidence="3"/>
<evidence type="ECO:0000256" key="11">
    <source>
        <dbReference type="ARBA" id="ARBA00022989"/>
    </source>
</evidence>
<organism evidence="17 18">
    <name type="scientific">Mangrovibacterium diazotrophicum</name>
    <dbReference type="NCBI Taxonomy" id="1261403"/>
    <lineage>
        <taxon>Bacteria</taxon>
        <taxon>Pseudomonadati</taxon>
        <taxon>Bacteroidota</taxon>
        <taxon>Bacteroidia</taxon>
        <taxon>Marinilabiliales</taxon>
        <taxon>Prolixibacteraceae</taxon>
        <taxon>Mangrovibacterium</taxon>
    </lineage>
</organism>
<evidence type="ECO:0000256" key="8">
    <source>
        <dbReference type="ARBA" id="ARBA00022741"/>
    </source>
</evidence>
<evidence type="ECO:0000256" key="3">
    <source>
        <dbReference type="ARBA" id="ARBA00012438"/>
    </source>
</evidence>
<evidence type="ECO:0000256" key="12">
    <source>
        <dbReference type="ARBA" id="ARBA00023012"/>
    </source>
</evidence>
<evidence type="ECO:0000256" key="1">
    <source>
        <dbReference type="ARBA" id="ARBA00000085"/>
    </source>
</evidence>
<dbReference type="InterPro" id="IPR001789">
    <property type="entry name" value="Sig_transdc_resp-reg_receiver"/>
</dbReference>
<dbReference type="Gene3D" id="3.30.565.10">
    <property type="entry name" value="Histidine kinase-like ATPase, C-terminal domain"/>
    <property type="match status" value="1"/>
</dbReference>
<dbReference type="Gene3D" id="3.40.50.2300">
    <property type="match status" value="2"/>
</dbReference>
<dbReference type="InterPro" id="IPR003661">
    <property type="entry name" value="HisK_dim/P_dom"/>
</dbReference>
<dbReference type="InterPro" id="IPR004358">
    <property type="entry name" value="Sig_transdc_His_kin-like_C"/>
</dbReference>
<dbReference type="OrthoDB" id="9796457at2"/>
<feature type="domain" description="Histidine kinase" evidence="15">
    <location>
        <begin position="154"/>
        <end position="367"/>
    </location>
</feature>
<evidence type="ECO:0000256" key="10">
    <source>
        <dbReference type="ARBA" id="ARBA00022840"/>
    </source>
</evidence>
<dbReference type="PANTHER" id="PTHR45339:SF1">
    <property type="entry name" value="HYBRID SIGNAL TRANSDUCTION HISTIDINE KINASE J"/>
    <property type="match status" value="1"/>
</dbReference>
<dbReference type="PROSITE" id="PS50110">
    <property type="entry name" value="RESPONSE_REGULATORY"/>
    <property type="match status" value="2"/>
</dbReference>
<dbReference type="InterPro" id="IPR003594">
    <property type="entry name" value="HATPase_dom"/>
</dbReference>
<dbReference type="InterPro" id="IPR036890">
    <property type="entry name" value="HATPase_C_sf"/>
</dbReference>
<feature type="domain" description="Response regulatory" evidence="16">
    <location>
        <begin position="9"/>
        <end position="125"/>
    </location>
</feature>
<keyword evidence="12" id="KW-0902">Two-component regulatory system</keyword>
<keyword evidence="5 14" id="KW-0597">Phosphoprotein</keyword>
<dbReference type="RefSeq" id="WP_120271400.1">
    <property type="nucleotide sequence ID" value="NZ_RAPN01000001.1"/>
</dbReference>
<dbReference type="Pfam" id="PF00072">
    <property type="entry name" value="Response_reg"/>
    <property type="match status" value="2"/>
</dbReference>
<evidence type="ECO:0000259" key="16">
    <source>
        <dbReference type="PROSITE" id="PS50110"/>
    </source>
</evidence>
<dbReference type="Proteomes" id="UP000283387">
    <property type="component" value="Unassembled WGS sequence"/>
</dbReference>
<dbReference type="AlphaFoldDB" id="A0A419W3A7"/>
<feature type="modified residue" description="4-aspartylphosphate" evidence="14">
    <location>
        <position position="446"/>
    </location>
</feature>
<dbReference type="SUPFAM" id="SSF52172">
    <property type="entry name" value="CheY-like"/>
    <property type="match status" value="2"/>
</dbReference>
<evidence type="ECO:0000259" key="15">
    <source>
        <dbReference type="PROSITE" id="PS50109"/>
    </source>
</evidence>
<dbReference type="FunFam" id="3.30.565.10:FF:000010">
    <property type="entry name" value="Sensor histidine kinase RcsC"/>
    <property type="match status" value="1"/>
</dbReference>
<evidence type="ECO:0000256" key="4">
    <source>
        <dbReference type="ARBA" id="ARBA00022475"/>
    </source>
</evidence>
<accession>A0A419W3A7</accession>